<evidence type="ECO:0008006" key="10">
    <source>
        <dbReference type="Google" id="ProtNLM"/>
    </source>
</evidence>
<organism evidence="8 9">
    <name type="scientific">Scophthalmus maximus</name>
    <name type="common">Turbot</name>
    <name type="synonym">Psetta maxima</name>
    <dbReference type="NCBI Taxonomy" id="52904"/>
    <lineage>
        <taxon>Eukaryota</taxon>
        <taxon>Metazoa</taxon>
        <taxon>Chordata</taxon>
        <taxon>Craniata</taxon>
        <taxon>Vertebrata</taxon>
        <taxon>Euteleostomi</taxon>
        <taxon>Actinopterygii</taxon>
        <taxon>Neopterygii</taxon>
        <taxon>Teleostei</taxon>
        <taxon>Neoteleostei</taxon>
        <taxon>Acanthomorphata</taxon>
        <taxon>Carangaria</taxon>
        <taxon>Pleuronectiformes</taxon>
        <taxon>Pleuronectoidei</taxon>
        <taxon>Scophthalmidae</taxon>
        <taxon>Scophthalmus</taxon>
    </lineage>
</organism>
<evidence type="ECO:0000256" key="4">
    <source>
        <dbReference type="ARBA" id="ARBA00023180"/>
    </source>
</evidence>
<evidence type="ECO:0000313" key="8">
    <source>
        <dbReference type="EMBL" id="AWO97234.1"/>
    </source>
</evidence>
<dbReference type="Gene3D" id="1.20.1070.10">
    <property type="entry name" value="Rhodopsin 7-helix transmembrane proteins"/>
    <property type="match status" value="1"/>
</dbReference>
<dbReference type="GO" id="GO:0035025">
    <property type="term" value="P:positive regulation of Rho protein signal transduction"/>
    <property type="evidence" value="ECO:0007669"/>
    <property type="project" value="TreeGrafter"/>
</dbReference>
<dbReference type="Proteomes" id="UP000246464">
    <property type="component" value="Chromosome 2"/>
</dbReference>
<name>A0A2U9AZX4_SCOMX</name>
<dbReference type="GO" id="GO:0007200">
    <property type="term" value="P:phospholipase C-activating G protein-coupled receptor signaling pathway"/>
    <property type="evidence" value="ECO:0007669"/>
    <property type="project" value="TreeGrafter"/>
</dbReference>
<evidence type="ECO:0000256" key="1">
    <source>
        <dbReference type="ARBA" id="ARBA00004141"/>
    </source>
</evidence>
<keyword evidence="6" id="KW-1133">Transmembrane helix</keyword>
<keyword evidence="5" id="KW-0807">Transducer</keyword>
<keyword evidence="9" id="KW-1185">Reference proteome</keyword>
<keyword evidence="4" id="KW-0325">Glycoprotein</keyword>
<feature type="transmembrane region" description="Helical" evidence="6">
    <location>
        <begin position="109"/>
        <end position="129"/>
    </location>
</feature>
<dbReference type="PANTHER" id="PTHR24232">
    <property type="entry name" value="G-PROTEIN COUPLED RECEPTOR"/>
    <property type="match status" value="1"/>
</dbReference>
<feature type="signal peptide" evidence="7">
    <location>
        <begin position="1"/>
        <end position="26"/>
    </location>
</feature>
<reference evidence="8 9" key="1">
    <citation type="submission" date="2017-12" db="EMBL/GenBank/DDBJ databases">
        <title>Integrating genomic resources of turbot (Scophthalmus maximus) in depth evaluation of genetic and physical mapping variation across individuals.</title>
        <authorList>
            <person name="Martinez P."/>
        </authorList>
    </citation>
    <scope>NUCLEOTIDE SEQUENCE [LARGE SCALE GENOMIC DNA]</scope>
</reference>
<keyword evidence="2" id="KW-0297">G-protein coupled receptor</keyword>
<comment type="subcellular location">
    <subcellularLocation>
        <location evidence="1">Membrane</location>
        <topology evidence="1">Multi-pass membrane protein</topology>
    </subcellularLocation>
</comment>
<feature type="transmembrane region" description="Helical" evidence="6">
    <location>
        <begin position="66"/>
        <end position="88"/>
    </location>
</feature>
<feature type="transmembrane region" description="Helical" evidence="6">
    <location>
        <begin position="207"/>
        <end position="234"/>
    </location>
</feature>
<dbReference type="EMBL" id="CP026244">
    <property type="protein sequence ID" value="AWO97234.1"/>
    <property type="molecule type" value="Genomic_DNA"/>
</dbReference>
<feature type="transmembrane region" description="Helical" evidence="6">
    <location>
        <begin position="293"/>
        <end position="314"/>
    </location>
</feature>
<accession>A0A2U9AZX4</accession>
<sequence length="338" mass="37261">MYCCKSSSTLHLSFLLFTCPSSKVMSVNSSSSCDALYIPTYLSSSSDTMYCQLHTCLTSTLGASSIIVFSAINTLLLLPLSILVLCLGCRQRQRSGAAMSHSDVFTYHLAIMELVNVLASFLSCCGIHVNMPEIVMPGVFLFFINLAGQMWFHILTCVERYLAAVHPITYLGLRAANGIRIRNITIGCVWLLSCGWTYFLYLSPISYAIFSLVTLGFIMIIDSFCCLSVVCVLIGPGPSDRPGGGRHVDRTKLRALHTIGAIMGVLVLRFGGNILISTLYPTALIGNEYDKCSLILCLYWICLPSSLVIPLLFLHRAGKFPRCKTNVALKYPRKMRVT</sequence>
<keyword evidence="3" id="KW-0675">Receptor</keyword>
<evidence type="ECO:0000313" key="9">
    <source>
        <dbReference type="Proteomes" id="UP000246464"/>
    </source>
</evidence>
<proteinExistence type="predicted"/>
<protein>
    <recommendedName>
        <fullName evidence="10">G-protein coupled receptors family 1 profile domain-containing protein</fullName>
    </recommendedName>
</protein>
<feature type="chain" id="PRO_5016063492" description="G-protein coupled receptors family 1 profile domain-containing protein" evidence="7">
    <location>
        <begin position="27"/>
        <end position="338"/>
    </location>
</feature>
<evidence type="ECO:0000256" key="6">
    <source>
        <dbReference type="SAM" id="Phobius"/>
    </source>
</evidence>
<keyword evidence="6" id="KW-0812">Transmembrane</keyword>
<keyword evidence="7" id="KW-0732">Signal</keyword>
<gene>
    <name evidence="8" type="ORF">SMAX5B_004509</name>
</gene>
<evidence type="ECO:0000256" key="5">
    <source>
        <dbReference type="ARBA" id="ARBA00023224"/>
    </source>
</evidence>
<evidence type="ECO:0000256" key="2">
    <source>
        <dbReference type="ARBA" id="ARBA00023040"/>
    </source>
</evidence>
<feature type="transmembrane region" description="Helical" evidence="6">
    <location>
        <begin position="179"/>
        <end position="201"/>
    </location>
</feature>
<evidence type="ECO:0000256" key="7">
    <source>
        <dbReference type="SAM" id="SignalP"/>
    </source>
</evidence>
<dbReference type="GO" id="GO:0005886">
    <property type="term" value="C:plasma membrane"/>
    <property type="evidence" value="ECO:0007669"/>
    <property type="project" value="TreeGrafter"/>
</dbReference>
<feature type="transmembrane region" description="Helical" evidence="6">
    <location>
        <begin position="255"/>
        <end position="281"/>
    </location>
</feature>
<dbReference type="AlphaFoldDB" id="A0A2U9AZX4"/>
<evidence type="ECO:0000256" key="3">
    <source>
        <dbReference type="ARBA" id="ARBA00023170"/>
    </source>
</evidence>
<dbReference type="PANTHER" id="PTHR24232:SF41">
    <property type="entry name" value="LYSOPHOSPHATIDIC ACID RECEPTOR 4"/>
    <property type="match status" value="1"/>
</dbReference>
<keyword evidence="6" id="KW-0472">Membrane</keyword>
<dbReference type="GO" id="GO:0070915">
    <property type="term" value="F:lysophosphatidic acid receptor activity"/>
    <property type="evidence" value="ECO:0007669"/>
    <property type="project" value="TreeGrafter"/>
</dbReference>